<comment type="pathway">
    <text evidence="1 13">Lipid metabolism; fatty acid biosynthesis.</text>
</comment>
<dbReference type="KEGG" id="zal:AZF00_00575"/>
<comment type="function">
    <text evidence="13">Catalyzes the condensation reaction of fatty acid synthesis by the addition to an acyl acceptor of two carbons from malonyl-ACP. Catalyzes the first condensation reaction which initiates fatty acid synthesis and may therefore play a role in governing the total rate of fatty acid production. Possesses both acetoacetyl-ACP synthase and acetyl transacylase activities. Its substrate specificity determines the biosynthesis of branched-chain and/or straight-chain of fatty acids.</text>
</comment>
<reference evidence="16 17" key="1">
    <citation type="submission" date="2015-12" db="EMBL/GenBank/DDBJ databases">
        <authorList>
            <person name="Shamseldin A."/>
            <person name="Moawad H."/>
            <person name="Abd El-Rahim W.M."/>
            <person name="Sadowsky M.J."/>
        </authorList>
    </citation>
    <scope>NUCLEOTIDE SEQUENCE [LARGE SCALE GENOMIC DNA]</scope>
    <source>
        <strain evidence="16 17">SM2</strain>
    </source>
</reference>
<evidence type="ECO:0000256" key="13">
    <source>
        <dbReference type="HAMAP-Rule" id="MF_01815"/>
    </source>
</evidence>
<feature type="active site" evidence="13">
    <location>
        <position position="111"/>
    </location>
</feature>
<dbReference type="InterPro" id="IPR004655">
    <property type="entry name" value="FabH"/>
</dbReference>
<dbReference type="FunFam" id="3.40.47.10:FF:000004">
    <property type="entry name" value="3-oxoacyl-[acyl-carrier-protein] synthase 3"/>
    <property type="match status" value="1"/>
</dbReference>
<keyword evidence="4 13" id="KW-0963">Cytoplasm</keyword>
<dbReference type="NCBIfam" id="TIGR00747">
    <property type="entry name" value="fabH"/>
    <property type="match status" value="1"/>
</dbReference>
<keyword evidence="9 13" id="KW-0275">Fatty acid biosynthesis</keyword>
<feature type="region of interest" description="ACP-binding" evidence="13">
    <location>
        <begin position="250"/>
        <end position="254"/>
    </location>
</feature>
<keyword evidence="6 13" id="KW-0808">Transferase</keyword>
<dbReference type="RefSeq" id="WP_040804498.1">
    <property type="nucleotide sequence ID" value="NZ_CP014544.1"/>
</dbReference>
<evidence type="ECO:0000259" key="14">
    <source>
        <dbReference type="Pfam" id="PF08541"/>
    </source>
</evidence>
<evidence type="ECO:0000256" key="11">
    <source>
        <dbReference type="ARBA" id="ARBA00023315"/>
    </source>
</evidence>
<evidence type="ECO:0000313" key="17">
    <source>
        <dbReference type="Proteomes" id="UP000074119"/>
    </source>
</evidence>
<dbReference type="Proteomes" id="UP000074119">
    <property type="component" value="Chromosome"/>
</dbReference>
<dbReference type="UniPathway" id="UPA00094"/>
<dbReference type="InterPro" id="IPR013751">
    <property type="entry name" value="ACP_syn_III_N"/>
</dbReference>
<evidence type="ECO:0000256" key="1">
    <source>
        <dbReference type="ARBA" id="ARBA00005194"/>
    </source>
</evidence>
<dbReference type="AlphaFoldDB" id="A0A127M0X8"/>
<gene>
    <name evidence="13" type="primary">fabH</name>
    <name evidence="16" type="ORF">AZF00_00575</name>
</gene>
<dbReference type="GO" id="GO:0006633">
    <property type="term" value="P:fatty acid biosynthetic process"/>
    <property type="evidence" value="ECO:0007669"/>
    <property type="project" value="UniProtKB-UniRule"/>
</dbReference>
<feature type="active site" evidence="13">
    <location>
        <position position="279"/>
    </location>
</feature>
<dbReference type="GO" id="GO:0005737">
    <property type="term" value="C:cytoplasm"/>
    <property type="evidence" value="ECO:0007669"/>
    <property type="project" value="UniProtKB-SubCell"/>
</dbReference>
<evidence type="ECO:0000256" key="4">
    <source>
        <dbReference type="ARBA" id="ARBA00022490"/>
    </source>
</evidence>
<dbReference type="PANTHER" id="PTHR43091">
    <property type="entry name" value="3-OXOACYL-[ACYL-CARRIER-PROTEIN] SYNTHASE"/>
    <property type="match status" value="1"/>
</dbReference>
<dbReference type="GO" id="GO:0004315">
    <property type="term" value="F:3-oxoacyl-[acyl-carrier-protein] synthase activity"/>
    <property type="evidence" value="ECO:0007669"/>
    <property type="project" value="InterPro"/>
</dbReference>
<dbReference type="SUPFAM" id="SSF53901">
    <property type="entry name" value="Thiolase-like"/>
    <property type="match status" value="1"/>
</dbReference>
<sequence>MPYANITGWGKCLPPAILSNQDLMTFLDTSDEWIQSRTGIKERRISHVSTATLASLAAKRALAAAGLEAAELDMIILGTACADTLIPNAASAVQQSIGAVNAAVFDLNAACTGFVYGLSMATGMIRSGAMKKVLVIGADRIPYFLDYTLRDVCVLFGDGAGAVVLEASDAECGLLAEKLGCDSEDRDILMARDAGTIRERFTEVDGFFDVNFEGPEIFKRAVRGMGGAITNVLAKLSLEAEQIDLLVPHQANIRIIETLTKRLKAPPEKVVVNIEKYGNTSAATVPIALCEALEAGRVKPGDRILTAAFGAGLTWGAAVIKWGERVTPVGVCDEELPPSDKTALDLLMPWVEGCRAAVAAKS</sequence>
<evidence type="ECO:0000256" key="9">
    <source>
        <dbReference type="ARBA" id="ARBA00023160"/>
    </source>
</evidence>
<dbReference type="InterPro" id="IPR016039">
    <property type="entry name" value="Thiolase-like"/>
</dbReference>
<dbReference type="STRING" id="1470434.AZF00_00575"/>
<protein>
    <recommendedName>
        <fullName evidence="3 13">Beta-ketoacyl-[acyl-carrier-protein] synthase III</fullName>
        <shortName evidence="13">Beta-ketoacyl-ACP synthase III</shortName>
        <shortName evidence="13">KAS III</shortName>
        <ecNumber evidence="3 13">2.3.1.180</ecNumber>
    </recommendedName>
    <alternativeName>
        <fullName evidence="13">3-oxoacyl-[acyl-carrier-protein] synthase 3</fullName>
    </alternativeName>
    <alternativeName>
        <fullName evidence="13">3-oxoacyl-[acyl-carrier-protein] synthase III</fullName>
    </alternativeName>
</protein>
<comment type="subcellular location">
    <subcellularLocation>
        <location evidence="13">Cytoplasm</location>
    </subcellularLocation>
</comment>
<evidence type="ECO:0000256" key="12">
    <source>
        <dbReference type="ARBA" id="ARBA00051096"/>
    </source>
</evidence>
<comment type="catalytic activity">
    <reaction evidence="12">
        <text>malonyl-[ACP] + acetyl-CoA + H(+) = 3-oxobutanoyl-[ACP] + CO2 + CoA</text>
        <dbReference type="Rhea" id="RHEA:12080"/>
        <dbReference type="Rhea" id="RHEA-COMP:9623"/>
        <dbReference type="Rhea" id="RHEA-COMP:9625"/>
        <dbReference type="ChEBI" id="CHEBI:15378"/>
        <dbReference type="ChEBI" id="CHEBI:16526"/>
        <dbReference type="ChEBI" id="CHEBI:57287"/>
        <dbReference type="ChEBI" id="CHEBI:57288"/>
        <dbReference type="ChEBI" id="CHEBI:78449"/>
        <dbReference type="ChEBI" id="CHEBI:78450"/>
        <dbReference type="EC" id="2.3.1.180"/>
    </reaction>
    <physiologicalReaction direction="left-to-right" evidence="12">
        <dbReference type="Rhea" id="RHEA:12081"/>
    </physiologicalReaction>
</comment>
<dbReference type="Gene3D" id="3.40.47.10">
    <property type="match status" value="1"/>
</dbReference>
<dbReference type="Pfam" id="PF08545">
    <property type="entry name" value="ACP_syn_III"/>
    <property type="match status" value="1"/>
</dbReference>
<proteinExistence type="inferred from homology"/>
<evidence type="ECO:0000256" key="7">
    <source>
        <dbReference type="ARBA" id="ARBA00022832"/>
    </source>
</evidence>
<keyword evidence="8 13" id="KW-0443">Lipid metabolism</keyword>
<evidence type="ECO:0000256" key="8">
    <source>
        <dbReference type="ARBA" id="ARBA00023098"/>
    </source>
</evidence>
<dbReference type="GO" id="GO:0033818">
    <property type="term" value="F:beta-ketoacyl-acyl-carrier-protein synthase III activity"/>
    <property type="evidence" value="ECO:0007669"/>
    <property type="project" value="UniProtKB-UniRule"/>
</dbReference>
<dbReference type="EMBL" id="CP014544">
    <property type="protein sequence ID" value="AMO66883.1"/>
    <property type="molecule type" value="Genomic_DNA"/>
</dbReference>
<evidence type="ECO:0000256" key="3">
    <source>
        <dbReference type="ARBA" id="ARBA00012333"/>
    </source>
</evidence>
<feature type="domain" description="Beta-ketoacyl-[acyl-carrier-protein] synthase III N-terminal" evidence="15">
    <location>
        <begin position="105"/>
        <end position="182"/>
    </location>
</feature>
<comment type="similarity">
    <text evidence="2 13">Belongs to the thiolase-like superfamily. FabH family.</text>
</comment>
<evidence type="ECO:0000256" key="10">
    <source>
        <dbReference type="ARBA" id="ARBA00023268"/>
    </source>
</evidence>
<dbReference type="NCBIfam" id="NF006829">
    <property type="entry name" value="PRK09352.1"/>
    <property type="match status" value="1"/>
</dbReference>
<comment type="domain">
    <text evidence="13">The last Arg residue of the ACP-binding site is essential for the weak association between ACP/AcpP and FabH.</text>
</comment>
<organism evidence="16 17">
    <name type="scientific">Zhongshania aliphaticivorans</name>
    <dbReference type="NCBI Taxonomy" id="1470434"/>
    <lineage>
        <taxon>Bacteria</taxon>
        <taxon>Pseudomonadati</taxon>
        <taxon>Pseudomonadota</taxon>
        <taxon>Gammaproteobacteria</taxon>
        <taxon>Cellvibrionales</taxon>
        <taxon>Spongiibacteraceae</taxon>
        <taxon>Zhongshania</taxon>
    </lineage>
</organism>
<evidence type="ECO:0000256" key="6">
    <source>
        <dbReference type="ARBA" id="ARBA00022679"/>
    </source>
</evidence>
<keyword evidence="11 13" id="KW-0012">Acyltransferase</keyword>
<dbReference type="EC" id="2.3.1.180" evidence="3 13"/>
<keyword evidence="10 13" id="KW-0511">Multifunctional enzyme</keyword>
<dbReference type="CDD" id="cd00830">
    <property type="entry name" value="KAS_III"/>
    <property type="match status" value="1"/>
</dbReference>
<evidence type="ECO:0000256" key="2">
    <source>
        <dbReference type="ARBA" id="ARBA00008642"/>
    </source>
</evidence>
<keyword evidence="5 13" id="KW-0444">Lipid biosynthesis</keyword>
<dbReference type="HAMAP" id="MF_01815">
    <property type="entry name" value="FabH"/>
    <property type="match status" value="1"/>
</dbReference>
<evidence type="ECO:0000256" key="5">
    <source>
        <dbReference type="ARBA" id="ARBA00022516"/>
    </source>
</evidence>
<feature type="active site" evidence="13">
    <location>
        <position position="249"/>
    </location>
</feature>
<evidence type="ECO:0000259" key="15">
    <source>
        <dbReference type="Pfam" id="PF08545"/>
    </source>
</evidence>
<evidence type="ECO:0000313" key="16">
    <source>
        <dbReference type="EMBL" id="AMO66883.1"/>
    </source>
</evidence>
<dbReference type="Pfam" id="PF08541">
    <property type="entry name" value="ACP_syn_III_C"/>
    <property type="match status" value="1"/>
</dbReference>
<keyword evidence="7 13" id="KW-0276">Fatty acid metabolism</keyword>
<name>A0A127M0X8_9GAMM</name>
<comment type="subunit">
    <text evidence="13">Homodimer.</text>
</comment>
<accession>A0A127M0X8</accession>
<dbReference type="InterPro" id="IPR013747">
    <property type="entry name" value="ACP_syn_III_C"/>
</dbReference>
<feature type="domain" description="Beta-ketoacyl-[acyl-carrier-protein] synthase III C-terminal" evidence="14">
    <location>
        <begin position="233"/>
        <end position="322"/>
    </location>
</feature>
<dbReference type="PANTHER" id="PTHR43091:SF2">
    <property type="entry name" value="BETA-KETOACYL-[ACYL-CARRIER-PROTEIN] SYNTHASE III 2"/>
    <property type="match status" value="1"/>
</dbReference>